<name>A0A4S3J4D5_9EURO</name>
<dbReference type="EMBL" id="SOSA01000612">
    <property type="protein sequence ID" value="THC89736.1"/>
    <property type="molecule type" value="Genomic_DNA"/>
</dbReference>
<keyword evidence="3" id="KW-1185">Reference proteome</keyword>
<feature type="compositionally biased region" description="Polar residues" evidence="1">
    <location>
        <begin position="1"/>
        <end position="20"/>
    </location>
</feature>
<dbReference type="VEuPathDB" id="FungiDB:EYZ11_010813"/>
<dbReference type="AlphaFoldDB" id="A0A4S3J4D5"/>
<organism evidence="2 3">
    <name type="scientific">Aspergillus tanneri</name>
    <dbReference type="NCBI Taxonomy" id="1220188"/>
    <lineage>
        <taxon>Eukaryota</taxon>
        <taxon>Fungi</taxon>
        <taxon>Dikarya</taxon>
        <taxon>Ascomycota</taxon>
        <taxon>Pezizomycotina</taxon>
        <taxon>Eurotiomycetes</taxon>
        <taxon>Eurotiomycetidae</taxon>
        <taxon>Eurotiales</taxon>
        <taxon>Aspergillaceae</taxon>
        <taxon>Aspergillus</taxon>
        <taxon>Aspergillus subgen. Circumdati</taxon>
    </lineage>
</organism>
<reference evidence="2 3" key="1">
    <citation type="submission" date="2019-03" db="EMBL/GenBank/DDBJ databases">
        <title>The genome sequence of a newly discovered highly antifungal drug resistant Aspergillus species, Aspergillus tanneri NIH 1004.</title>
        <authorList>
            <person name="Mounaud S."/>
            <person name="Singh I."/>
            <person name="Joardar V."/>
            <person name="Pakala S."/>
            <person name="Pakala S."/>
            <person name="Venepally P."/>
            <person name="Hoover J."/>
            <person name="Nierman W."/>
            <person name="Chung J."/>
            <person name="Losada L."/>
        </authorList>
    </citation>
    <scope>NUCLEOTIDE SEQUENCE [LARGE SCALE GENOMIC DNA]</scope>
    <source>
        <strain evidence="2 3">NIH1004</strain>
    </source>
</reference>
<evidence type="ECO:0000313" key="3">
    <source>
        <dbReference type="Proteomes" id="UP000308092"/>
    </source>
</evidence>
<feature type="region of interest" description="Disordered" evidence="1">
    <location>
        <begin position="1"/>
        <end position="74"/>
    </location>
</feature>
<dbReference type="Proteomes" id="UP000308092">
    <property type="component" value="Unassembled WGS sequence"/>
</dbReference>
<evidence type="ECO:0000313" key="2">
    <source>
        <dbReference type="EMBL" id="THC89736.1"/>
    </source>
</evidence>
<comment type="caution">
    <text evidence="2">The sequence shown here is derived from an EMBL/GenBank/DDBJ whole genome shotgun (WGS) entry which is preliminary data.</text>
</comment>
<sequence>MATESNYASVTDFTNNSNPTMLDADGDSQMASSPESAQIPSDSSQNGARTPTKTIGIPSELSPPGSQTQPASANVVGGMPAITTMTSAPDQQPGAMWMNKRAEEEFQRAMEFVVDKDFSLDEFGDPFDESDMQETVF</sequence>
<accession>A0A4S3J4D5</accession>
<evidence type="ECO:0000256" key="1">
    <source>
        <dbReference type="SAM" id="MobiDB-lite"/>
    </source>
</evidence>
<feature type="compositionally biased region" description="Polar residues" evidence="1">
    <location>
        <begin position="29"/>
        <end position="53"/>
    </location>
</feature>
<protein>
    <submittedName>
        <fullName evidence="2">Uncharacterized protein</fullName>
    </submittedName>
</protein>
<gene>
    <name evidence="2" type="ORF">EYZ11_010813</name>
</gene>
<proteinExistence type="predicted"/>